<dbReference type="SUPFAM" id="SSF56519">
    <property type="entry name" value="Penicillin binding protein dimerisation domain"/>
    <property type="match status" value="1"/>
</dbReference>
<feature type="domain" description="Penicillin-binding protein transpeptidase" evidence="8">
    <location>
        <begin position="354"/>
        <end position="663"/>
    </location>
</feature>
<dbReference type="Proteomes" id="UP000318667">
    <property type="component" value="Unassembled WGS sequence"/>
</dbReference>
<organism evidence="11 12">
    <name type="scientific">Cytobacillus oceanisediminis</name>
    <dbReference type="NCBI Taxonomy" id="665099"/>
    <lineage>
        <taxon>Bacteria</taxon>
        <taxon>Bacillati</taxon>
        <taxon>Bacillota</taxon>
        <taxon>Bacilli</taxon>
        <taxon>Bacillales</taxon>
        <taxon>Bacillaceae</taxon>
        <taxon>Cytobacillus</taxon>
    </lineage>
</organism>
<keyword evidence="5" id="KW-0472">Membrane</keyword>
<evidence type="ECO:0000256" key="5">
    <source>
        <dbReference type="ARBA" id="ARBA00023136"/>
    </source>
</evidence>
<feature type="signal peptide" evidence="7">
    <location>
        <begin position="1"/>
        <end position="18"/>
    </location>
</feature>
<dbReference type="InterPro" id="IPR050515">
    <property type="entry name" value="Beta-lactam/transpept"/>
</dbReference>
<name>A0A562K2N0_9BACI</name>
<dbReference type="AlphaFoldDB" id="A0A562K2N0"/>
<dbReference type="InterPro" id="IPR036138">
    <property type="entry name" value="PBP_dimer_sf"/>
</dbReference>
<feature type="domain" description="NTF2-like N-terminal transpeptidase" evidence="10">
    <location>
        <begin position="25"/>
        <end position="146"/>
    </location>
</feature>
<gene>
    <name evidence="11" type="ORF">IQ19_00935</name>
</gene>
<comment type="similarity">
    <text evidence="3">Belongs to the transpeptidase family.</text>
</comment>
<evidence type="ECO:0000259" key="9">
    <source>
        <dbReference type="Pfam" id="PF03717"/>
    </source>
</evidence>
<evidence type="ECO:0000259" key="8">
    <source>
        <dbReference type="Pfam" id="PF00905"/>
    </source>
</evidence>
<dbReference type="SUPFAM" id="SSF54427">
    <property type="entry name" value="NTF2-like"/>
    <property type="match status" value="1"/>
</dbReference>
<dbReference type="InterPro" id="IPR032710">
    <property type="entry name" value="NTF2-like_dom_sf"/>
</dbReference>
<dbReference type="GO" id="GO:0005886">
    <property type="term" value="C:plasma membrane"/>
    <property type="evidence" value="ECO:0007669"/>
    <property type="project" value="TreeGrafter"/>
</dbReference>
<dbReference type="InterPro" id="IPR012338">
    <property type="entry name" value="Beta-lactam/transpept-like"/>
</dbReference>
<dbReference type="Gene3D" id="3.30.1390.30">
    <property type="entry name" value="Penicillin-binding protein 2a, domain 3"/>
    <property type="match status" value="1"/>
</dbReference>
<evidence type="ECO:0000256" key="7">
    <source>
        <dbReference type="SAM" id="SignalP"/>
    </source>
</evidence>
<feature type="domain" description="Penicillin-binding protein dimerisation" evidence="9">
    <location>
        <begin position="153"/>
        <end position="318"/>
    </location>
</feature>
<comment type="pathway">
    <text evidence="2">Cell wall biogenesis; peptidoglycan biosynthesis.</text>
</comment>
<evidence type="ECO:0000313" key="12">
    <source>
        <dbReference type="Proteomes" id="UP000318667"/>
    </source>
</evidence>
<dbReference type="GO" id="GO:0046677">
    <property type="term" value="P:response to antibiotic"/>
    <property type="evidence" value="ECO:0007669"/>
    <property type="project" value="InterPro"/>
</dbReference>
<dbReference type="RefSeq" id="WP_144540366.1">
    <property type="nucleotide sequence ID" value="NZ_CBCSDC010000010.1"/>
</dbReference>
<comment type="caution">
    <text evidence="11">The sequence shown here is derived from an EMBL/GenBank/DDBJ whole genome shotgun (WGS) entry which is preliminary data.</text>
</comment>
<protein>
    <recommendedName>
        <fullName evidence="4">serine-type D-Ala-D-Ala carboxypeptidase</fullName>
        <ecNumber evidence="4">3.4.16.4</ecNumber>
    </recommendedName>
</protein>
<evidence type="ECO:0000256" key="4">
    <source>
        <dbReference type="ARBA" id="ARBA00012448"/>
    </source>
</evidence>
<evidence type="ECO:0000259" key="10">
    <source>
        <dbReference type="Pfam" id="PF05223"/>
    </source>
</evidence>
<evidence type="ECO:0000256" key="1">
    <source>
        <dbReference type="ARBA" id="ARBA00004370"/>
    </source>
</evidence>
<comment type="subcellular location">
    <subcellularLocation>
        <location evidence="1">Membrane</location>
    </subcellularLocation>
</comment>
<dbReference type="OrthoDB" id="9766847at2"/>
<dbReference type="PANTHER" id="PTHR30627">
    <property type="entry name" value="PEPTIDOGLYCAN D,D-TRANSPEPTIDASE"/>
    <property type="match status" value="1"/>
</dbReference>
<dbReference type="InterPro" id="IPR005311">
    <property type="entry name" value="PBP_dimer"/>
</dbReference>
<sequence length="670" mass="74104">MRRILFVVLAALVLAALSGCNKEIKPQDRFAQYVDHWNKQEFEEMYEFLSEDAKLAIGKEDFKERYEKVYKDLEIDNLKVTYEPDMEKEYKKEESVSFPFSASMDSAAGKIDFTHDAKLVREETEDEESWFVAWDTTYIFPELGPEDKISYSTIPAKRGDIVDRTGDPLALNGTLYEIGVVPEQMGDQKEQTIKGLSEALGISEDQINKNLNASWVQPSYFVPIKKVSPEDRETLDKVFALKGVLKQDAKGRIYPFGESAAHLIGYVGQITAEELKEREGKGYSSTDIIGKRGLEQVLEERLKGSNGIKIGIKKKDGSEAVLAEKPVENGENIQLTIDVNLQQSLFKELGGKPGTAAAIDPVTGETLALVSSPSFDPNQASLGFTADEWKAIEENKDMPLMNRFKQTYAPGSVMKPLTAAIGLTEGTLSLDETINVKGLQWQKSSSWGGYKVTRVKDPGGPVNFEKAMMYSDNIYFAQEALELGKDRFAAGLKKFAFEEEIPYAFPLEQSQIGSLDSEIKIADSGYGQGEVEMSILHLAMSYTPFINKGSMIKPVLLEGEEKGQVLKEGVMNEEIANTVASTMVKVIQEPGGTGRAAYMNDYPLAGKTGTAELKKSADEKGQENGLFVAYNPQSPKLLIAMMIEGVENSGGSKVVVEKVKNVFEAHKGRF</sequence>
<comment type="catalytic activity">
    <reaction evidence="6">
        <text>Preferential cleavage: (Ac)2-L-Lys-D-Ala-|-D-Ala. Also transpeptidation of peptidyl-alanyl moieties that are N-acyl substituents of D-alanine.</text>
        <dbReference type="EC" id="3.4.16.4"/>
    </reaction>
</comment>
<dbReference type="GO" id="GO:0071555">
    <property type="term" value="P:cell wall organization"/>
    <property type="evidence" value="ECO:0007669"/>
    <property type="project" value="TreeGrafter"/>
</dbReference>
<proteinExistence type="inferred from homology"/>
<evidence type="ECO:0000256" key="2">
    <source>
        <dbReference type="ARBA" id="ARBA00004752"/>
    </source>
</evidence>
<dbReference type="Pfam" id="PF03717">
    <property type="entry name" value="PBP_dimer"/>
    <property type="match status" value="1"/>
</dbReference>
<keyword evidence="7" id="KW-0732">Signal</keyword>
<dbReference type="Gene3D" id="3.40.710.10">
    <property type="entry name" value="DD-peptidase/beta-lactamase superfamily"/>
    <property type="match status" value="1"/>
</dbReference>
<keyword evidence="12" id="KW-1185">Reference proteome</keyword>
<dbReference type="InterPro" id="IPR001460">
    <property type="entry name" value="PCN-bd_Tpept"/>
</dbReference>
<dbReference type="PROSITE" id="PS51257">
    <property type="entry name" value="PROKAR_LIPOPROTEIN"/>
    <property type="match status" value="1"/>
</dbReference>
<dbReference type="Pfam" id="PF05223">
    <property type="entry name" value="MecA_N"/>
    <property type="match status" value="1"/>
</dbReference>
<feature type="chain" id="PRO_5039048420" description="serine-type D-Ala-D-Ala carboxypeptidase" evidence="7">
    <location>
        <begin position="19"/>
        <end position="670"/>
    </location>
</feature>
<dbReference type="GO" id="GO:0009252">
    <property type="term" value="P:peptidoglycan biosynthetic process"/>
    <property type="evidence" value="ECO:0007669"/>
    <property type="project" value="UniProtKB-UniPathway"/>
</dbReference>
<dbReference type="GO" id="GO:0008658">
    <property type="term" value="F:penicillin binding"/>
    <property type="evidence" value="ECO:0007669"/>
    <property type="project" value="InterPro"/>
</dbReference>
<evidence type="ECO:0000313" key="11">
    <source>
        <dbReference type="EMBL" id="TWH89691.1"/>
    </source>
</evidence>
<evidence type="ECO:0000256" key="3">
    <source>
        <dbReference type="ARBA" id="ARBA00007171"/>
    </source>
</evidence>
<dbReference type="InterPro" id="IPR007887">
    <property type="entry name" value="MecA_N"/>
</dbReference>
<reference evidence="11 12" key="1">
    <citation type="journal article" date="2015" name="Stand. Genomic Sci.">
        <title>Genomic Encyclopedia of Bacterial and Archaeal Type Strains, Phase III: the genomes of soil and plant-associated and newly described type strains.</title>
        <authorList>
            <person name="Whitman W.B."/>
            <person name="Woyke T."/>
            <person name="Klenk H.P."/>
            <person name="Zhou Y."/>
            <person name="Lilburn T.G."/>
            <person name="Beck B.J."/>
            <person name="De Vos P."/>
            <person name="Vandamme P."/>
            <person name="Eisen J.A."/>
            <person name="Garrity G."/>
            <person name="Hugenholtz P."/>
            <person name="Kyrpides N.C."/>
        </authorList>
    </citation>
    <scope>NUCLEOTIDE SEQUENCE [LARGE SCALE GENOMIC DNA]</scope>
    <source>
        <strain evidence="11 12">CGMCC 1.10115</strain>
    </source>
</reference>
<dbReference type="GO" id="GO:0071972">
    <property type="term" value="F:peptidoglycan L,D-transpeptidase activity"/>
    <property type="evidence" value="ECO:0007669"/>
    <property type="project" value="TreeGrafter"/>
</dbReference>
<dbReference type="PANTHER" id="PTHR30627:SF25">
    <property type="entry name" value="PENICILLIN-BINDING PROTEIN 3"/>
    <property type="match status" value="1"/>
</dbReference>
<dbReference type="SUPFAM" id="SSF56601">
    <property type="entry name" value="beta-lactamase/transpeptidase-like"/>
    <property type="match status" value="1"/>
</dbReference>
<dbReference type="UniPathway" id="UPA00219"/>
<dbReference type="GeneID" id="65402202"/>
<dbReference type="Gene3D" id="3.90.1310.10">
    <property type="entry name" value="Penicillin-binding protein 2a (Domain 2)"/>
    <property type="match status" value="1"/>
</dbReference>
<accession>A0A562K2N0</accession>
<dbReference type="EMBL" id="VLKI01000002">
    <property type="protein sequence ID" value="TWH89691.1"/>
    <property type="molecule type" value="Genomic_DNA"/>
</dbReference>
<evidence type="ECO:0000256" key="6">
    <source>
        <dbReference type="ARBA" id="ARBA00034000"/>
    </source>
</evidence>
<dbReference type="EC" id="3.4.16.4" evidence="4"/>
<dbReference type="Pfam" id="PF00905">
    <property type="entry name" value="Transpeptidase"/>
    <property type="match status" value="1"/>
</dbReference>
<dbReference type="GO" id="GO:0009002">
    <property type="term" value="F:serine-type D-Ala-D-Ala carboxypeptidase activity"/>
    <property type="evidence" value="ECO:0007669"/>
    <property type="project" value="UniProtKB-EC"/>
</dbReference>
<dbReference type="Gene3D" id="3.10.450.100">
    <property type="entry name" value="NTF2-like, domain 1"/>
    <property type="match status" value="1"/>
</dbReference>